<accession>A0A502CNB4</accession>
<dbReference type="OrthoDB" id="4868133at2"/>
<organism evidence="1 2">
    <name type="scientific">Pedococcus bigeumensis</name>
    <dbReference type="NCBI Taxonomy" id="433644"/>
    <lineage>
        <taxon>Bacteria</taxon>
        <taxon>Bacillati</taxon>
        <taxon>Actinomycetota</taxon>
        <taxon>Actinomycetes</taxon>
        <taxon>Micrococcales</taxon>
        <taxon>Intrasporangiaceae</taxon>
        <taxon>Pedococcus</taxon>
    </lineage>
</organism>
<evidence type="ECO:0000313" key="1">
    <source>
        <dbReference type="EMBL" id="TPG14050.1"/>
    </source>
</evidence>
<keyword evidence="2" id="KW-1185">Reference proteome</keyword>
<comment type="caution">
    <text evidence="1">The sequence shown here is derived from an EMBL/GenBank/DDBJ whole genome shotgun (WGS) entry which is preliminary data.</text>
</comment>
<dbReference type="Proteomes" id="UP000317722">
    <property type="component" value="Unassembled WGS sequence"/>
</dbReference>
<reference evidence="1 2" key="1">
    <citation type="journal article" date="2019" name="Environ. Microbiol.">
        <title>Species interactions and distinct microbial communities in high Arctic permafrost affected cryosols are associated with the CH4 and CO2 gas fluxes.</title>
        <authorList>
            <person name="Altshuler I."/>
            <person name="Hamel J."/>
            <person name="Turney S."/>
            <person name="Magnuson E."/>
            <person name="Levesque R."/>
            <person name="Greer C."/>
            <person name="Whyte L.G."/>
        </authorList>
    </citation>
    <scope>NUCLEOTIDE SEQUENCE [LARGE SCALE GENOMIC DNA]</scope>
    <source>
        <strain evidence="1 2">S9.3A</strain>
    </source>
</reference>
<dbReference type="RefSeq" id="WP_140743180.1">
    <property type="nucleotide sequence ID" value="NZ_RCZM01000006.1"/>
</dbReference>
<sequence length="82" mass="8870">MRPIDMVAWAEALGVGELELPWALSSRVRLVEELHAELTKLRVGLSDAPDEGMLASISSASRALGAAGDRLTDALSDLRRER</sequence>
<protein>
    <submittedName>
        <fullName evidence="1">Uncharacterized protein</fullName>
    </submittedName>
</protein>
<proteinExistence type="predicted"/>
<gene>
    <name evidence="1" type="ORF">EAH86_17760</name>
</gene>
<name>A0A502CNB4_9MICO</name>
<dbReference type="AlphaFoldDB" id="A0A502CNB4"/>
<evidence type="ECO:0000313" key="2">
    <source>
        <dbReference type="Proteomes" id="UP000317722"/>
    </source>
</evidence>
<dbReference type="EMBL" id="RCZM01000006">
    <property type="protein sequence ID" value="TPG14050.1"/>
    <property type="molecule type" value="Genomic_DNA"/>
</dbReference>